<evidence type="ECO:0000256" key="2">
    <source>
        <dbReference type="ARBA" id="ARBA00035108"/>
    </source>
</evidence>
<dbReference type="Pfam" id="PF06386">
    <property type="entry name" value="GvpL_GvpF"/>
    <property type="match status" value="1"/>
</dbReference>
<dbReference type="InterPro" id="IPR009430">
    <property type="entry name" value="GvpL/GvpF"/>
</dbReference>
<protein>
    <submittedName>
        <fullName evidence="4">GvpL/GvpF family gas vesicle protein</fullName>
    </submittedName>
</protein>
<dbReference type="EMBL" id="BAABGT010000036">
    <property type="protein sequence ID" value="GAA4547311.1"/>
    <property type="molecule type" value="Genomic_DNA"/>
</dbReference>
<name>A0ABP8RUC2_9PSEU</name>
<organism evidence="4 5">
    <name type="scientific">Pseudonocardia xishanensis</name>
    <dbReference type="NCBI Taxonomy" id="630995"/>
    <lineage>
        <taxon>Bacteria</taxon>
        <taxon>Bacillati</taxon>
        <taxon>Actinomycetota</taxon>
        <taxon>Actinomycetes</taxon>
        <taxon>Pseudonocardiales</taxon>
        <taxon>Pseudonocardiaceae</taxon>
        <taxon>Pseudonocardia</taxon>
    </lineage>
</organism>
<dbReference type="PANTHER" id="PTHR36852">
    <property type="entry name" value="PROTEIN GVPL 2"/>
    <property type="match status" value="1"/>
</dbReference>
<comment type="caution">
    <text evidence="4">The sequence shown here is derived from an EMBL/GenBank/DDBJ whole genome shotgun (WGS) entry which is preliminary data.</text>
</comment>
<accession>A0ABP8RUC2</accession>
<evidence type="ECO:0000256" key="1">
    <source>
        <dbReference type="ARBA" id="ARBA00022987"/>
    </source>
</evidence>
<dbReference type="RefSeq" id="WP_345418146.1">
    <property type="nucleotide sequence ID" value="NZ_BAABGT010000036.1"/>
</dbReference>
<comment type="subcellular location">
    <subcellularLocation>
        <location evidence="2">Gas vesicle</location>
    </subcellularLocation>
</comment>
<keyword evidence="1" id="KW-0304">Gas vesicle</keyword>
<comment type="similarity">
    <text evidence="3">Belongs to the gas vesicle GvpF/GvpL family.</text>
</comment>
<evidence type="ECO:0000256" key="3">
    <source>
        <dbReference type="ARBA" id="ARBA00035643"/>
    </source>
</evidence>
<gene>
    <name evidence="4" type="ORF">GCM10023175_31320</name>
</gene>
<evidence type="ECO:0000313" key="5">
    <source>
        <dbReference type="Proteomes" id="UP001501598"/>
    </source>
</evidence>
<dbReference type="Proteomes" id="UP001501598">
    <property type="component" value="Unassembled WGS sequence"/>
</dbReference>
<keyword evidence="5" id="KW-1185">Reference proteome</keyword>
<evidence type="ECO:0000313" key="4">
    <source>
        <dbReference type="EMBL" id="GAA4547311.1"/>
    </source>
</evidence>
<dbReference type="PANTHER" id="PTHR36852:SF1">
    <property type="entry name" value="PROTEIN GVPL 2"/>
    <property type="match status" value="1"/>
</dbReference>
<reference evidence="5" key="1">
    <citation type="journal article" date="2019" name="Int. J. Syst. Evol. Microbiol.">
        <title>The Global Catalogue of Microorganisms (GCM) 10K type strain sequencing project: providing services to taxonomists for standard genome sequencing and annotation.</title>
        <authorList>
            <consortium name="The Broad Institute Genomics Platform"/>
            <consortium name="The Broad Institute Genome Sequencing Center for Infectious Disease"/>
            <person name="Wu L."/>
            <person name="Ma J."/>
        </authorList>
    </citation>
    <scope>NUCLEOTIDE SEQUENCE [LARGE SCALE GENOMIC DNA]</scope>
    <source>
        <strain evidence="5">JCM 17906</strain>
    </source>
</reference>
<sequence>MSPDELVWLYAVRLAGAEGAPAGPGVDGEAPRLVAEAELAAVVGTVAAGRFDEAGMAAAMEDLGRLEQLARAHHDVVVRAAAEVPVAPVRLATLYRDDDAVRRLLRERAEEFAALLRRVGGHREWGVKVYALPQEEREPAAAPAASTDRPGTAYLFRRRAERDRGARSREQARDAAERLHTTLAGRSSAAHRYPMQDARLSGRTEEMVLNAGYLVADGREAEFRDAVDAADDGRVRVELTGPWPAFSFTTWEEP</sequence>
<proteinExistence type="inferred from homology"/>